<dbReference type="EMBL" id="JAMPLM010000065">
    <property type="protein sequence ID" value="MEP1062415.1"/>
    <property type="molecule type" value="Genomic_DNA"/>
</dbReference>
<evidence type="ECO:0000313" key="3">
    <source>
        <dbReference type="EMBL" id="MEP1062415.1"/>
    </source>
</evidence>
<gene>
    <name evidence="3" type="ORF">NDI38_29005</name>
</gene>
<accession>A0ABV0KVU3</accession>
<evidence type="ECO:0000256" key="1">
    <source>
        <dbReference type="SAM" id="SignalP"/>
    </source>
</evidence>
<dbReference type="Pfam" id="PF14903">
    <property type="entry name" value="WG_beta_rep"/>
    <property type="match status" value="7"/>
</dbReference>
<evidence type="ECO:0000259" key="2">
    <source>
        <dbReference type="PROSITE" id="PS51272"/>
    </source>
</evidence>
<comment type="caution">
    <text evidence="3">The sequence shown here is derived from an EMBL/GenBank/DDBJ whole genome shotgun (WGS) entry which is preliminary data.</text>
</comment>
<dbReference type="InterPro" id="IPR032774">
    <property type="entry name" value="WG_beta_rep"/>
</dbReference>
<protein>
    <submittedName>
        <fullName evidence="3">WG repeat-containing protein</fullName>
    </submittedName>
</protein>
<evidence type="ECO:0000313" key="4">
    <source>
        <dbReference type="Proteomes" id="UP001476950"/>
    </source>
</evidence>
<organism evidence="3 4">
    <name type="scientific">Stenomitos frigidus AS-A4</name>
    <dbReference type="NCBI Taxonomy" id="2933935"/>
    <lineage>
        <taxon>Bacteria</taxon>
        <taxon>Bacillati</taxon>
        <taxon>Cyanobacteriota</taxon>
        <taxon>Cyanophyceae</taxon>
        <taxon>Leptolyngbyales</taxon>
        <taxon>Leptolyngbyaceae</taxon>
        <taxon>Stenomitos</taxon>
    </lineage>
</organism>
<keyword evidence="4" id="KW-1185">Reference proteome</keyword>
<keyword evidence="1" id="KW-0732">Signal</keyword>
<dbReference type="PROSITE" id="PS51272">
    <property type="entry name" value="SLH"/>
    <property type="match status" value="3"/>
</dbReference>
<feature type="chain" id="PRO_5045453220" evidence="1">
    <location>
        <begin position="30"/>
        <end position="541"/>
    </location>
</feature>
<dbReference type="Pfam" id="PF00395">
    <property type="entry name" value="SLH"/>
    <property type="match status" value="2"/>
</dbReference>
<dbReference type="InterPro" id="IPR001119">
    <property type="entry name" value="SLH_dom"/>
</dbReference>
<feature type="domain" description="SLH" evidence="2">
    <location>
        <begin position="25"/>
        <end position="85"/>
    </location>
</feature>
<dbReference type="SUPFAM" id="SSF69360">
    <property type="entry name" value="Cell wall binding repeat"/>
    <property type="match status" value="1"/>
</dbReference>
<sequence>MPAFKPLHILVLSAIATIAGTLAPSSALAFSDTQSHWATTCIDQLATQKRVSGYPDGTFRPQATVTRTEFAVLMLNSFGNVEPTRRAPVFRDVPSSFWGYQAIRNAYAREFFSGYPDGTFRPTEAIPRVQAIAILANATRMSSGEPPETVLQRYFDDAQQIPAYARKAIAAGTVGRLVVNYPNVRQLRPNQAMTRGEVAALMCQSIGLPRTVPLGYIAGDRTVFTLPPELGGYDRFSEGLVAFASNGKAGYMNAQGAIVIAPQFDEAWRFSEGLAAVRKGTQWGFIDRTGAFVIPLQFTTRPDDFSDGLAALRTENGLTGFIDKTGAVVIQPQPNYITSFSEGLAAISVNGQSGFIDKTGKILIQPQFEQVRAFSDGLAAVKTRPSPTASALWGYIDRTGAFVLAPKFYDAEPFSEGLAAVRGLDSEGRWGYINRTGGVAIQPQFFAQPEYQGQVATPFSGGIAMVRRGEQAGFIDRTGKSAIATQFVEADRISNGMVRVNVGGTWTRVQTGCTNSDGCSYSSQLQGGKWGYIQVALPESR</sequence>
<dbReference type="Proteomes" id="UP001476950">
    <property type="component" value="Unassembled WGS sequence"/>
</dbReference>
<reference evidence="3 4" key="1">
    <citation type="submission" date="2022-04" db="EMBL/GenBank/DDBJ databases">
        <title>Positive selection, recombination, and allopatry shape intraspecific diversity of widespread and dominant cyanobacteria.</title>
        <authorList>
            <person name="Wei J."/>
            <person name="Shu W."/>
            <person name="Hu C."/>
        </authorList>
    </citation>
    <scope>NUCLEOTIDE SEQUENCE [LARGE SCALE GENOMIC DNA]</scope>
    <source>
        <strain evidence="3 4">AS-A4</strain>
    </source>
</reference>
<dbReference type="PANTHER" id="PTHR37841:SF1">
    <property type="entry name" value="DUF3298 DOMAIN-CONTAINING PROTEIN"/>
    <property type="match status" value="1"/>
</dbReference>
<dbReference type="PANTHER" id="PTHR37841">
    <property type="entry name" value="GLR2918 PROTEIN"/>
    <property type="match status" value="1"/>
</dbReference>
<feature type="signal peptide" evidence="1">
    <location>
        <begin position="1"/>
        <end position="29"/>
    </location>
</feature>
<dbReference type="RefSeq" id="WP_190451792.1">
    <property type="nucleotide sequence ID" value="NZ_JAMPLM010000065.1"/>
</dbReference>
<proteinExistence type="predicted"/>
<feature type="domain" description="SLH" evidence="2">
    <location>
        <begin position="86"/>
        <end position="149"/>
    </location>
</feature>
<feature type="domain" description="SLH" evidence="2">
    <location>
        <begin position="152"/>
        <end position="216"/>
    </location>
</feature>
<name>A0ABV0KVU3_9CYAN</name>